<feature type="region of interest" description="Disordered" evidence="3">
    <location>
        <begin position="83"/>
        <end position="118"/>
    </location>
</feature>
<evidence type="ECO:0000256" key="2">
    <source>
        <dbReference type="ARBA" id="ARBA00023242"/>
    </source>
</evidence>
<dbReference type="InterPro" id="IPR014810">
    <property type="entry name" value="Fcf2_C"/>
</dbReference>
<dbReference type="RefSeq" id="XP_009493613.1">
    <property type="nucleotide sequence ID" value="XM_009495338.1"/>
</dbReference>
<dbReference type="AlphaFoldDB" id="A0A058ZCA1"/>
<dbReference type="eggNOG" id="KOG3100">
    <property type="taxonomic scope" value="Eukaryota"/>
</dbReference>
<protein>
    <recommendedName>
        <fullName evidence="4">Fcf2 pre-rRNA processing C-terminal domain-containing protein</fullName>
    </recommendedName>
</protein>
<dbReference type="GO" id="GO:0003723">
    <property type="term" value="F:RNA binding"/>
    <property type="evidence" value="ECO:0007669"/>
    <property type="project" value="TreeGrafter"/>
</dbReference>
<dbReference type="GO" id="GO:0005730">
    <property type="term" value="C:nucleolus"/>
    <property type="evidence" value="ECO:0007669"/>
    <property type="project" value="UniProtKB-SubCell"/>
</dbReference>
<evidence type="ECO:0000256" key="3">
    <source>
        <dbReference type="SAM" id="MobiDB-lite"/>
    </source>
</evidence>
<keyword evidence="2" id="KW-0539">Nucleus</keyword>
<dbReference type="GO" id="GO:0006396">
    <property type="term" value="P:RNA processing"/>
    <property type="evidence" value="ECO:0007669"/>
    <property type="project" value="TreeGrafter"/>
</dbReference>
<evidence type="ECO:0000259" key="4">
    <source>
        <dbReference type="Pfam" id="PF08698"/>
    </source>
</evidence>
<dbReference type="PANTHER" id="PTHR21686">
    <property type="entry name" value="DEOXYNUCLEOTIDYLTRANSFERASE TERMINAL-INTERACTING PROTEIN 2"/>
    <property type="match status" value="1"/>
</dbReference>
<feature type="domain" description="Fcf2 pre-rRNA processing C-terminal" evidence="4">
    <location>
        <begin position="1"/>
        <end position="80"/>
    </location>
</feature>
<dbReference type="InterPro" id="IPR039883">
    <property type="entry name" value="Fcf2/DNTTIP2"/>
</dbReference>
<dbReference type="STRING" id="691883.A0A058ZCA1"/>
<feature type="compositionally biased region" description="Basic residues" evidence="3">
    <location>
        <begin position="107"/>
        <end position="118"/>
    </location>
</feature>
<evidence type="ECO:0000313" key="6">
    <source>
        <dbReference type="Proteomes" id="UP000030693"/>
    </source>
</evidence>
<reference evidence="5" key="1">
    <citation type="submission" date="2013-04" db="EMBL/GenBank/DDBJ databases">
        <title>The Genome Sequence of Fonticula alba ATCC 38817.</title>
        <authorList>
            <consortium name="The Broad Institute Genomics Platform"/>
            <person name="Russ C."/>
            <person name="Cuomo C."/>
            <person name="Burger G."/>
            <person name="Gray M.W."/>
            <person name="Holland P.W.H."/>
            <person name="King N."/>
            <person name="Lang F.B.F."/>
            <person name="Roger A.J."/>
            <person name="Ruiz-Trillo I."/>
            <person name="Brown M."/>
            <person name="Walker B."/>
            <person name="Young S."/>
            <person name="Zeng Q."/>
            <person name="Gargeya S."/>
            <person name="Fitzgerald M."/>
            <person name="Haas B."/>
            <person name="Abouelleil A."/>
            <person name="Allen A.W."/>
            <person name="Alvarado L."/>
            <person name="Arachchi H.M."/>
            <person name="Berlin A.M."/>
            <person name="Chapman S.B."/>
            <person name="Gainer-Dewar J."/>
            <person name="Goldberg J."/>
            <person name="Griggs A."/>
            <person name="Gujja S."/>
            <person name="Hansen M."/>
            <person name="Howarth C."/>
            <person name="Imamovic A."/>
            <person name="Ireland A."/>
            <person name="Larimer J."/>
            <person name="McCowan C."/>
            <person name="Murphy C."/>
            <person name="Pearson M."/>
            <person name="Poon T.W."/>
            <person name="Priest M."/>
            <person name="Roberts A."/>
            <person name="Saif S."/>
            <person name="Shea T."/>
            <person name="Sisk P."/>
            <person name="Sykes S."/>
            <person name="Wortman J."/>
            <person name="Nusbaum C."/>
            <person name="Birren B."/>
        </authorList>
    </citation>
    <scope>NUCLEOTIDE SEQUENCE [LARGE SCALE GENOMIC DNA]</scope>
    <source>
        <strain evidence="5">ATCC 38817</strain>
    </source>
</reference>
<name>A0A058ZCA1_FONAL</name>
<sequence length="118" mass="13853">MRSPELTPEMRRDLQVIRMRAYLDPKLHYGRESRKLPKHFQMGTVIGGATGYYRRLTRRQRATSLVDSVLGDTRTASYLRSRFTQAQQHKSQQARSAKHQLTNAGKRQQHKRFKQGKQ</sequence>
<keyword evidence="6" id="KW-1185">Reference proteome</keyword>
<dbReference type="OMA" id="TWVEELM"/>
<organism evidence="5">
    <name type="scientific">Fonticula alba</name>
    <name type="common">Slime mold</name>
    <dbReference type="NCBI Taxonomy" id="691883"/>
    <lineage>
        <taxon>Eukaryota</taxon>
        <taxon>Rotosphaerida</taxon>
        <taxon>Fonticulaceae</taxon>
        <taxon>Fonticula</taxon>
    </lineage>
</organism>
<dbReference type="Pfam" id="PF08698">
    <property type="entry name" value="Fcf2"/>
    <property type="match status" value="1"/>
</dbReference>
<feature type="compositionally biased region" description="Polar residues" evidence="3">
    <location>
        <begin position="83"/>
        <end position="106"/>
    </location>
</feature>
<dbReference type="Proteomes" id="UP000030693">
    <property type="component" value="Unassembled WGS sequence"/>
</dbReference>
<evidence type="ECO:0000256" key="1">
    <source>
        <dbReference type="ARBA" id="ARBA00004604"/>
    </source>
</evidence>
<dbReference type="GeneID" id="20526166"/>
<dbReference type="OrthoDB" id="427886at2759"/>
<dbReference type="EMBL" id="KB932202">
    <property type="protein sequence ID" value="KCV72035.1"/>
    <property type="molecule type" value="Genomic_DNA"/>
</dbReference>
<proteinExistence type="predicted"/>
<comment type="subcellular location">
    <subcellularLocation>
        <location evidence="1">Nucleus</location>
        <location evidence="1">Nucleolus</location>
    </subcellularLocation>
</comment>
<gene>
    <name evidence="5" type="ORF">H696_01441</name>
</gene>
<accession>A0A058ZCA1</accession>
<evidence type="ECO:0000313" key="5">
    <source>
        <dbReference type="EMBL" id="KCV72035.1"/>
    </source>
</evidence>
<dbReference type="PANTHER" id="PTHR21686:SF12">
    <property type="entry name" value="DEOXYNUCLEOTIDYLTRANSFERASE TERMINAL-INTERACTING PROTEIN 2"/>
    <property type="match status" value="1"/>
</dbReference>